<evidence type="ECO:0000256" key="2">
    <source>
        <dbReference type="ARBA" id="ARBA00022980"/>
    </source>
</evidence>
<dbReference type="Gramene" id="Pp3c15_20650V3.3">
    <property type="protein sequence ID" value="Pp3c15_20650V3.3"/>
    <property type="gene ID" value="Pp3c15_20650"/>
</dbReference>
<dbReference type="EMBL" id="ABEU02000015">
    <property type="protein sequence ID" value="PNR39725.1"/>
    <property type="molecule type" value="Genomic_DNA"/>
</dbReference>
<keyword evidence="2" id="KW-0689">Ribosomal protein</keyword>
<dbReference type="EnsemblPlants" id="Pp3c15_20650V3.3">
    <property type="protein sequence ID" value="Pp3c15_20650V3.3"/>
    <property type="gene ID" value="Pp3c15_20650"/>
</dbReference>
<evidence type="ECO:0000313" key="8">
    <source>
        <dbReference type="Proteomes" id="UP000006727"/>
    </source>
</evidence>
<dbReference type="PANTHER" id="PTHR10916:SF0">
    <property type="entry name" value="LARGE RIBOSOMAL SUBUNIT PROTEIN UL29C"/>
    <property type="match status" value="1"/>
</dbReference>
<dbReference type="SUPFAM" id="SSF46561">
    <property type="entry name" value="Ribosomal protein L29 (L29p)"/>
    <property type="match status" value="1"/>
</dbReference>
<reference evidence="7" key="3">
    <citation type="submission" date="2020-12" db="UniProtKB">
        <authorList>
            <consortium name="EnsemblPlants"/>
        </authorList>
    </citation>
    <scope>IDENTIFICATION</scope>
</reference>
<dbReference type="InterPro" id="IPR001854">
    <property type="entry name" value="Ribosomal_uL29"/>
</dbReference>
<dbReference type="GO" id="GO:0005840">
    <property type="term" value="C:ribosome"/>
    <property type="evidence" value="ECO:0007669"/>
    <property type="project" value="UniProtKB-KW"/>
</dbReference>
<dbReference type="AlphaFoldDB" id="A0A2K1JDX7"/>
<keyword evidence="3" id="KW-0687">Ribonucleoprotein</keyword>
<dbReference type="PaxDb" id="3218-PP1S224_36V6.1"/>
<evidence type="ECO:0000313" key="6">
    <source>
        <dbReference type="EMBL" id="PNR39725.1"/>
    </source>
</evidence>
<dbReference type="FunCoup" id="A0A2K1JDX7">
    <property type="interactions" value="1797"/>
</dbReference>
<organism evidence="6">
    <name type="scientific">Physcomitrium patens</name>
    <name type="common">Spreading-leaved earth moss</name>
    <name type="synonym">Physcomitrella patens</name>
    <dbReference type="NCBI Taxonomy" id="3218"/>
    <lineage>
        <taxon>Eukaryota</taxon>
        <taxon>Viridiplantae</taxon>
        <taxon>Streptophyta</taxon>
        <taxon>Embryophyta</taxon>
        <taxon>Bryophyta</taxon>
        <taxon>Bryophytina</taxon>
        <taxon>Bryopsida</taxon>
        <taxon>Funariidae</taxon>
        <taxon>Funariales</taxon>
        <taxon>Funariaceae</taxon>
        <taxon>Physcomitrium</taxon>
    </lineage>
</organism>
<evidence type="ECO:0000256" key="5">
    <source>
        <dbReference type="ARBA" id="ARBA00042960"/>
    </source>
</evidence>
<accession>A0A2K1JDX7</accession>
<dbReference type="Proteomes" id="UP000006727">
    <property type="component" value="Chromosome 15"/>
</dbReference>
<dbReference type="CDD" id="cd00427">
    <property type="entry name" value="Ribosomal_L29_HIP"/>
    <property type="match status" value="1"/>
</dbReference>
<evidence type="ECO:0000313" key="7">
    <source>
        <dbReference type="EnsemblPlants" id="Pp3c15_20650V3.1"/>
    </source>
</evidence>
<dbReference type="InterPro" id="IPR050063">
    <property type="entry name" value="Ribosomal_protein_uL29"/>
</dbReference>
<dbReference type="GO" id="GO:0003735">
    <property type="term" value="F:structural constituent of ribosome"/>
    <property type="evidence" value="ECO:0007669"/>
    <property type="project" value="InterPro"/>
</dbReference>
<name>A0A2K1JDX7_PHYPA</name>
<dbReference type="GO" id="GO:0006412">
    <property type="term" value="P:translation"/>
    <property type="evidence" value="ECO:0007669"/>
    <property type="project" value="InterPro"/>
</dbReference>
<dbReference type="EnsemblPlants" id="Pp3c15_20650V3.1">
    <property type="protein sequence ID" value="Pp3c15_20650V3.1"/>
    <property type="gene ID" value="Pp3c15_20650"/>
</dbReference>
<protein>
    <recommendedName>
        <fullName evidence="4">Large ribosomal subunit protein uL29c</fullName>
    </recommendedName>
    <alternativeName>
        <fullName evidence="5">50S ribosomal protein L29, chloroplastic</fullName>
    </alternativeName>
</protein>
<reference evidence="6 8" key="1">
    <citation type="journal article" date="2008" name="Science">
        <title>The Physcomitrella genome reveals evolutionary insights into the conquest of land by plants.</title>
        <authorList>
            <person name="Rensing S."/>
            <person name="Lang D."/>
            <person name="Zimmer A."/>
            <person name="Terry A."/>
            <person name="Salamov A."/>
            <person name="Shapiro H."/>
            <person name="Nishiyama T."/>
            <person name="Perroud P.-F."/>
            <person name="Lindquist E."/>
            <person name="Kamisugi Y."/>
            <person name="Tanahashi T."/>
            <person name="Sakakibara K."/>
            <person name="Fujita T."/>
            <person name="Oishi K."/>
            <person name="Shin-I T."/>
            <person name="Kuroki Y."/>
            <person name="Toyoda A."/>
            <person name="Suzuki Y."/>
            <person name="Hashimoto A."/>
            <person name="Yamaguchi K."/>
            <person name="Sugano A."/>
            <person name="Kohara Y."/>
            <person name="Fujiyama A."/>
            <person name="Anterola A."/>
            <person name="Aoki S."/>
            <person name="Ashton N."/>
            <person name="Barbazuk W.B."/>
            <person name="Barker E."/>
            <person name="Bennetzen J."/>
            <person name="Bezanilla M."/>
            <person name="Blankenship R."/>
            <person name="Cho S.H."/>
            <person name="Dutcher S."/>
            <person name="Estelle M."/>
            <person name="Fawcett J.A."/>
            <person name="Gundlach H."/>
            <person name="Hanada K."/>
            <person name="Heyl A."/>
            <person name="Hicks K.A."/>
            <person name="Hugh J."/>
            <person name="Lohr M."/>
            <person name="Mayer K."/>
            <person name="Melkozernov A."/>
            <person name="Murata T."/>
            <person name="Nelson D."/>
            <person name="Pils B."/>
            <person name="Prigge M."/>
            <person name="Reiss B."/>
            <person name="Renner T."/>
            <person name="Rombauts S."/>
            <person name="Rushton P."/>
            <person name="Sanderfoot A."/>
            <person name="Schween G."/>
            <person name="Shiu S.-H."/>
            <person name="Stueber K."/>
            <person name="Theodoulou F.L."/>
            <person name="Tu H."/>
            <person name="Van de Peer Y."/>
            <person name="Verrier P.J."/>
            <person name="Waters E."/>
            <person name="Wood A."/>
            <person name="Yang L."/>
            <person name="Cove D."/>
            <person name="Cuming A."/>
            <person name="Hasebe M."/>
            <person name="Lucas S."/>
            <person name="Mishler D.B."/>
            <person name="Reski R."/>
            <person name="Grigoriev I."/>
            <person name="Quatrano R.S."/>
            <person name="Boore J.L."/>
        </authorList>
    </citation>
    <scope>NUCLEOTIDE SEQUENCE [LARGE SCALE GENOMIC DNA]</scope>
    <source>
        <strain evidence="7 8">cv. Gransden 2004</strain>
    </source>
</reference>
<reference evidence="6 8" key="2">
    <citation type="journal article" date="2018" name="Plant J.">
        <title>The Physcomitrella patens chromosome-scale assembly reveals moss genome structure and evolution.</title>
        <authorList>
            <person name="Lang D."/>
            <person name="Ullrich K.K."/>
            <person name="Murat F."/>
            <person name="Fuchs J."/>
            <person name="Jenkins J."/>
            <person name="Haas F.B."/>
            <person name="Piednoel M."/>
            <person name="Gundlach H."/>
            <person name="Van Bel M."/>
            <person name="Meyberg R."/>
            <person name="Vives C."/>
            <person name="Morata J."/>
            <person name="Symeonidi A."/>
            <person name="Hiss M."/>
            <person name="Muchero W."/>
            <person name="Kamisugi Y."/>
            <person name="Saleh O."/>
            <person name="Blanc G."/>
            <person name="Decker E.L."/>
            <person name="van Gessel N."/>
            <person name="Grimwood J."/>
            <person name="Hayes R.D."/>
            <person name="Graham S.W."/>
            <person name="Gunter L.E."/>
            <person name="McDaniel S.F."/>
            <person name="Hoernstein S.N.W."/>
            <person name="Larsson A."/>
            <person name="Li F.W."/>
            <person name="Perroud P.F."/>
            <person name="Phillips J."/>
            <person name="Ranjan P."/>
            <person name="Rokshar D.S."/>
            <person name="Rothfels C.J."/>
            <person name="Schneider L."/>
            <person name="Shu S."/>
            <person name="Stevenson D.W."/>
            <person name="Thummler F."/>
            <person name="Tillich M."/>
            <person name="Villarreal Aguilar J.C."/>
            <person name="Widiez T."/>
            <person name="Wong G.K."/>
            <person name="Wymore A."/>
            <person name="Zhang Y."/>
            <person name="Zimmer A.D."/>
            <person name="Quatrano R.S."/>
            <person name="Mayer K.F.X."/>
            <person name="Goodstein D."/>
            <person name="Casacuberta J.M."/>
            <person name="Vandepoele K."/>
            <person name="Reski R."/>
            <person name="Cuming A.C."/>
            <person name="Tuskan G.A."/>
            <person name="Maumus F."/>
            <person name="Salse J."/>
            <person name="Schmutz J."/>
            <person name="Rensing S.A."/>
        </authorList>
    </citation>
    <scope>NUCLEOTIDE SEQUENCE [LARGE SCALE GENOMIC DNA]</scope>
    <source>
        <strain evidence="7 8">cv. Gransden 2004</strain>
    </source>
</reference>
<dbReference type="GO" id="GO:1990904">
    <property type="term" value="C:ribonucleoprotein complex"/>
    <property type="evidence" value="ECO:0007669"/>
    <property type="project" value="UniProtKB-KW"/>
</dbReference>
<dbReference type="Gramene" id="Pp3c15_20650V3.1">
    <property type="protein sequence ID" value="Pp3c15_20650V3.1"/>
    <property type="gene ID" value="Pp3c15_20650"/>
</dbReference>
<evidence type="ECO:0000256" key="3">
    <source>
        <dbReference type="ARBA" id="ARBA00023274"/>
    </source>
</evidence>
<proteinExistence type="inferred from homology"/>
<evidence type="ECO:0000256" key="1">
    <source>
        <dbReference type="ARBA" id="ARBA00009254"/>
    </source>
</evidence>
<sequence>MACVADVSRAAVCASGASVSSSIVKANATPRVSISASPFFCPGVKSLSASASPARGVVRTGAPLVVEMAKREEELVAIRNMSDEDINQTVVDLKGEMFLLRTKQATPTGIARMLTVKREREIERGVSIRESRKLDREWKRNIVIRPPPSYAASLAEQEKK</sequence>
<evidence type="ECO:0000256" key="4">
    <source>
        <dbReference type="ARBA" id="ARBA00040028"/>
    </source>
</evidence>
<keyword evidence="8" id="KW-1185">Reference proteome</keyword>
<dbReference type="InterPro" id="IPR036049">
    <property type="entry name" value="Ribosomal_uL29_sf"/>
</dbReference>
<dbReference type="PANTHER" id="PTHR10916">
    <property type="entry name" value="60S RIBOSOMAL PROTEIN L35/50S RIBOSOMAL PROTEIN L29"/>
    <property type="match status" value="1"/>
</dbReference>
<dbReference type="STRING" id="3218.A0A2K1JDX7"/>
<dbReference type="Pfam" id="PF00831">
    <property type="entry name" value="Ribosomal_L29"/>
    <property type="match status" value="1"/>
</dbReference>
<gene>
    <name evidence="7" type="primary">LOC112292477</name>
    <name evidence="6" type="ORF">PHYPA_020004</name>
</gene>
<comment type="similarity">
    <text evidence="1">Belongs to the universal ribosomal protein uL29 family.</text>
</comment>